<dbReference type="SMART" id="SM00091">
    <property type="entry name" value="PAS"/>
    <property type="match status" value="3"/>
</dbReference>
<dbReference type="PANTHER" id="PTHR43304:SF1">
    <property type="entry name" value="PAC DOMAIN-CONTAINING PROTEIN"/>
    <property type="match status" value="1"/>
</dbReference>
<proteinExistence type="predicted"/>
<keyword evidence="4" id="KW-0808">Transferase</keyword>
<dbReference type="PANTHER" id="PTHR43304">
    <property type="entry name" value="PHYTOCHROME-LIKE PROTEIN CPH1"/>
    <property type="match status" value="1"/>
</dbReference>
<dbReference type="PROSITE" id="PS50112">
    <property type="entry name" value="PAS"/>
    <property type="match status" value="2"/>
</dbReference>
<feature type="domain" description="PAC" evidence="9">
    <location>
        <begin position="484"/>
        <end position="536"/>
    </location>
</feature>
<dbReference type="Pfam" id="PF08447">
    <property type="entry name" value="PAS_3"/>
    <property type="match status" value="2"/>
</dbReference>
<keyword evidence="5" id="KW-0418">Kinase</keyword>
<dbReference type="SMART" id="SM00086">
    <property type="entry name" value="PAC"/>
    <property type="match status" value="2"/>
</dbReference>
<dbReference type="PROSITE" id="PS50113">
    <property type="entry name" value="PAC"/>
    <property type="match status" value="3"/>
</dbReference>
<evidence type="ECO:0000313" key="10">
    <source>
        <dbReference type="EMBL" id="MBW8683328.1"/>
    </source>
</evidence>
<evidence type="ECO:0000259" key="8">
    <source>
        <dbReference type="PROSITE" id="PS50112"/>
    </source>
</evidence>
<evidence type="ECO:0000256" key="1">
    <source>
        <dbReference type="ARBA" id="ARBA00000085"/>
    </source>
</evidence>
<sequence>MSILNPRQPEMPGFLGRSEGSKYILKKDWTDHPLSAPPNWPQSLCTALSMCLHAPQPQLLLWGSALFQFCNDAYLRHTGGHSPVAGETFAPAWAEAPSLSIIRQVLEQGVSATSNDYYYTPIYIENGVTGGVLCTVLKTTEQLAPRQQTEIARTIIEQSAEPVFILQGEDMILTVANETLFQAWGIDRNALSRPLAEVLPPAQQQPIAAMFREAYVNNKIVNGDETPFIVKNVNGTQNTHYYNFICLPFIEGNGQINSVLIIANDITAQIASKQQLTESEKLYSALVRTSSNVIYRMSADWVTMHQLDGRGFLADTGEPIQNWIEHYIPLQEQEKVWATIREAIRKKAVFELEHQVIQADGAVGWVFSRAIPIMNEQGEIIEWFGAAADITFRIDAQHELRIAKNESDQAKRLLEAVSSSTPDLVYVFNLNYEFIYANKALLDMWGLTWEQSIGKRLLENGYEPWHAEMHEREIDQVVATRKLIRGDVSFPHATLGKRIYDYIFAPVFGVNGEVIAIAGTTRDISELKAAEEALKQNEELFRSLTQSLPQLIWTANTDGQFDFFTDTWYKYTGSTPELSNGDGWTTYVHPEHRTATIATWQQSLLHGTAFSAEIQLRAEDDSYQWFSVSGSPILSQQQKINRWVGTFTNIDDLKASQDRLENLVRERTGELQRSNEDLQQFAHVASHDLKEPVRKVKLFTNRLEFDKESDISANGRIYIDKISAATNRMLSMIEGVLKYSSIAGSEIPFELVSLTDVVHQVETDLEVLIQQKHASIVFDDLPTVNGAGILLYQLFYNLIFNSLKFSYPERAPVITITSSFTRKDGKKQLVIVLKDNGIGFSPKYAARIFQTFTRLHSKDQYEGTGLGLALCKKIVERHQGTIAATGQLNEGAGFTITLPVE</sequence>
<dbReference type="CDD" id="cd00130">
    <property type="entry name" value="PAS"/>
    <property type="match status" value="3"/>
</dbReference>
<gene>
    <name evidence="10" type="ORF">K1Y79_03195</name>
</gene>
<dbReference type="SUPFAM" id="SSF55785">
    <property type="entry name" value="PYP-like sensor domain (PAS domain)"/>
    <property type="match status" value="4"/>
</dbReference>
<evidence type="ECO:0000256" key="2">
    <source>
        <dbReference type="ARBA" id="ARBA00012438"/>
    </source>
</evidence>
<comment type="caution">
    <text evidence="10">The sequence shown here is derived from an EMBL/GenBank/DDBJ whole genome shotgun (WGS) entry which is preliminary data.</text>
</comment>
<dbReference type="RefSeq" id="WP_220248549.1">
    <property type="nucleotide sequence ID" value="NZ_JAICCF010000001.1"/>
</dbReference>
<protein>
    <recommendedName>
        <fullName evidence="2">histidine kinase</fullName>
        <ecNumber evidence="2">2.7.13.3</ecNumber>
    </recommendedName>
</protein>
<keyword evidence="6" id="KW-0175">Coiled coil</keyword>
<dbReference type="Pfam" id="PF08448">
    <property type="entry name" value="PAS_4"/>
    <property type="match status" value="1"/>
</dbReference>
<dbReference type="InterPro" id="IPR013656">
    <property type="entry name" value="PAS_4"/>
</dbReference>
<dbReference type="InterPro" id="IPR000014">
    <property type="entry name" value="PAS"/>
</dbReference>
<dbReference type="InterPro" id="IPR005467">
    <property type="entry name" value="His_kinase_dom"/>
</dbReference>
<feature type="coiled-coil region" evidence="6">
    <location>
        <begin position="517"/>
        <end position="547"/>
    </location>
</feature>
<dbReference type="InterPro" id="IPR036890">
    <property type="entry name" value="HATPase_C_sf"/>
</dbReference>
<evidence type="ECO:0000256" key="6">
    <source>
        <dbReference type="SAM" id="Coils"/>
    </source>
</evidence>
<dbReference type="PROSITE" id="PS50109">
    <property type="entry name" value="HIS_KIN"/>
    <property type="match status" value="1"/>
</dbReference>
<dbReference type="InterPro" id="IPR013655">
    <property type="entry name" value="PAS_fold_3"/>
</dbReference>
<reference evidence="10 11" key="1">
    <citation type="submission" date="2021-08" db="EMBL/GenBank/DDBJ databases">
        <title>The genome sequence of Chitinophaga sp. B61.</title>
        <authorList>
            <person name="Zhang X."/>
        </authorList>
    </citation>
    <scope>NUCLEOTIDE SEQUENCE [LARGE SCALE GENOMIC DNA]</scope>
    <source>
        <strain evidence="10 11">B61</strain>
    </source>
</reference>
<feature type="domain" description="PAC" evidence="9">
    <location>
        <begin position="610"/>
        <end position="662"/>
    </location>
</feature>
<name>A0ABS7G6Q0_9BACT</name>
<dbReference type="EC" id="2.7.13.3" evidence="2"/>
<dbReference type="InterPro" id="IPR001610">
    <property type="entry name" value="PAC"/>
</dbReference>
<dbReference type="Gene3D" id="3.30.450.20">
    <property type="entry name" value="PAS domain"/>
    <property type="match status" value="4"/>
</dbReference>
<dbReference type="Pfam" id="PF13426">
    <property type="entry name" value="PAS_9"/>
    <property type="match status" value="1"/>
</dbReference>
<dbReference type="SUPFAM" id="SSF47384">
    <property type="entry name" value="Homodimeric domain of signal transducing histidine kinase"/>
    <property type="match status" value="1"/>
</dbReference>
<evidence type="ECO:0000313" key="11">
    <source>
        <dbReference type="Proteomes" id="UP000812961"/>
    </source>
</evidence>
<dbReference type="InterPro" id="IPR035965">
    <property type="entry name" value="PAS-like_dom_sf"/>
</dbReference>
<dbReference type="SMART" id="SM00387">
    <property type="entry name" value="HATPase_c"/>
    <property type="match status" value="1"/>
</dbReference>
<dbReference type="InterPro" id="IPR003594">
    <property type="entry name" value="HATPase_dom"/>
</dbReference>
<dbReference type="CDD" id="cd00082">
    <property type="entry name" value="HisKA"/>
    <property type="match status" value="1"/>
</dbReference>
<feature type="domain" description="PAS" evidence="8">
    <location>
        <begin position="537"/>
        <end position="607"/>
    </location>
</feature>
<evidence type="ECO:0000256" key="4">
    <source>
        <dbReference type="ARBA" id="ARBA00022679"/>
    </source>
</evidence>
<dbReference type="InterPro" id="IPR052162">
    <property type="entry name" value="Sensor_kinase/Photoreceptor"/>
</dbReference>
<dbReference type="EMBL" id="JAICCF010000001">
    <property type="protein sequence ID" value="MBW8683328.1"/>
    <property type="molecule type" value="Genomic_DNA"/>
</dbReference>
<dbReference type="InterPro" id="IPR004358">
    <property type="entry name" value="Sig_transdc_His_kin-like_C"/>
</dbReference>
<evidence type="ECO:0000256" key="5">
    <source>
        <dbReference type="ARBA" id="ARBA00022777"/>
    </source>
</evidence>
<dbReference type="PRINTS" id="PR00344">
    <property type="entry name" value="BCTRLSENSOR"/>
</dbReference>
<keyword evidence="3" id="KW-0597">Phosphoprotein</keyword>
<dbReference type="InterPro" id="IPR003661">
    <property type="entry name" value="HisK_dim/P_dom"/>
</dbReference>
<feature type="domain" description="PAC" evidence="9">
    <location>
        <begin position="350"/>
        <end position="402"/>
    </location>
</feature>
<evidence type="ECO:0000259" key="9">
    <source>
        <dbReference type="PROSITE" id="PS50113"/>
    </source>
</evidence>
<dbReference type="Proteomes" id="UP000812961">
    <property type="component" value="Unassembled WGS sequence"/>
</dbReference>
<keyword evidence="11" id="KW-1185">Reference proteome</keyword>
<dbReference type="Gene3D" id="3.30.565.10">
    <property type="entry name" value="Histidine kinase-like ATPase, C-terminal domain"/>
    <property type="match status" value="1"/>
</dbReference>
<dbReference type="Pfam" id="PF02518">
    <property type="entry name" value="HATPase_c"/>
    <property type="match status" value="1"/>
</dbReference>
<evidence type="ECO:0000256" key="3">
    <source>
        <dbReference type="ARBA" id="ARBA00022553"/>
    </source>
</evidence>
<dbReference type="InterPro" id="IPR036097">
    <property type="entry name" value="HisK_dim/P_sf"/>
</dbReference>
<dbReference type="SMART" id="SM00388">
    <property type="entry name" value="HisKA"/>
    <property type="match status" value="1"/>
</dbReference>
<dbReference type="SUPFAM" id="SSF55874">
    <property type="entry name" value="ATPase domain of HSP90 chaperone/DNA topoisomerase II/histidine kinase"/>
    <property type="match status" value="1"/>
</dbReference>
<evidence type="ECO:0000259" key="7">
    <source>
        <dbReference type="PROSITE" id="PS50109"/>
    </source>
</evidence>
<dbReference type="NCBIfam" id="TIGR00229">
    <property type="entry name" value="sensory_box"/>
    <property type="match status" value="2"/>
</dbReference>
<feature type="domain" description="PAS" evidence="8">
    <location>
        <begin position="406"/>
        <end position="481"/>
    </location>
</feature>
<organism evidence="10 11">
    <name type="scientific">Chitinophaga rhizophila</name>
    <dbReference type="NCBI Taxonomy" id="2866212"/>
    <lineage>
        <taxon>Bacteria</taxon>
        <taxon>Pseudomonadati</taxon>
        <taxon>Bacteroidota</taxon>
        <taxon>Chitinophagia</taxon>
        <taxon>Chitinophagales</taxon>
        <taxon>Chitinophagaceae</taxon>
        <taxon>Chitinophaga</taxon>
    </lineage>
</organism>
<dbReference type="Gene3D" id="1.10.287.130">
    <property type="match status" value="1"/>
</dbReference>
<feature type="domain" description="Histidine kinase" evidence="7">
    <location>
        <begin position="684"/>
        <end position="901"/>
    </location>
</feature>
<accession>A0ABS7G6Q0</accession>
<dbReference type="InterPro" id="IPR000700">
    <property type="entry name" value="PAS-assoc_C"/>
</dbReference>
<comment type="catalytic activity">
    <reaction evidence="1">
        <text>ATP + protein L-histidine = ADP + protein N-phospho-L-histidine.</text>
        <dbReference type="EC" id="2.7.13.3"/>
    </reaction>
</comment>